<gene>
    <name evidence="1" type="ORF">Chro_2865</name>
</gene>
<keyword evidence="2" id="KW-1185">Reference proteome</keyword>
<accession>K9U287</accession>
<dbReference type="STRING" id="251229.Chro_2865"/>
<dbReference type="AlphaFoldDB" id="K9U287"/>
<dbReference type="InParanoid" id="K9U287"/>
<dbReference type="RefSeq" id="WP_015154881.1">
    <property type="nucleotide sequence ID" value="NC_019695.1"/>
</dbReference>
<dbReference type="EMBL" id="CP003597">
    <property type="protein sequence ID" value="AFY88334.1"/>
    <property type="molecule type" value="Genomic_DNA"/>
</dbReference>
<dbReference type="HOGENOM" id="CLU_192773_2_0_3"/>
<name>K9U287_CHRTP</name>
<proteinExistence type="predicted"/>
<dbReference type="Proteomes" id="UP000010384">
    <property type="component" value="Chromosome"/>
</dbReference>
<evidence type="ECO:0000313" key="2">
    <source>
        <dbReference type="Proteomes" id="UP000010384"/>
    </source>
</evidence>
<reference evidence="1 2" key="1">
    <citation type="submission" date="2012-06" db="EMBL/GenBank/DDBJ databases">
        <title>Finished chromosome of genome of Chroococcidiopsis thermalis PCC 7203.</title>
        <authorList>
            <consortium name="US DOE Joint Genome Institute"/>
            <person name="Gugger M."/>
            <person name="Coursin T."/>
            <person name="Rippka R."/>
            <person name="Tandeau De Marsac N."/>
            <person name="Huntemann M."/>
            <person name="Wei C.-L."/>
            <person name="Han J."/>
            <person name="Detter J.C."/>
            <person name="Han C."/>
            <person name="Tapia R."/>
            <person name="Davenport K."/>
            <person name="Daligault H."/>
            <person name="Erkkila T."/>
            <person name="Gu W."/>
            <person name="Munk A.C.C."/>
            <person name="Teshima H."/>
            <person name="Xu Y."/>
            <person name="Chain P."/>
            <person name="Chen A."/>
            <person name="Krypides N."/>
            <person name="Mavromatis K."/>
            <person name="Markowitz V."/>
            <person name="Szeto E."/>
            <person name="Ivanova N."/>
            <person name="Mikhailova N."/>
            <person name="Ovchinnikova G."/>
            <person name="Pagani I."/>
            <person name="Pati A."/>
            <person name="Goodwin L."/>
            <person name="Peters L."/>
            <person name="Pitluck S."/>
            <person name="Woyke T."/>
            <person name="Kerfeld C."/>
        </authorList>
    </citation>
    <scope>NUCLEOTIDE SEQUENCE [LARGE SCALE GENOMIC DNA]</scope>
    <source>
        <strain evidence="1 2">PCC 7203</strain>
    </source>
</reference>
<protein>
    <submittedName>
        <fullName evidence="1">Uncharacterized protein</fullName>
    </submittedName>
</protein>
<organism evidence="1 2">
    <name type="scientific">Chroococcidiopsis thermalis (strain PCC 7203)</name>
    <dbReference type="NCBI Taxonomy" id="251229"/>
    <lineage>
        <taxon>Bacteria</taxon>
        <taxon>Bacillati</taxon>
        <taxon>Cyanobacteriota</taxon>
        <taxon>Cyanophyceae</taxon>
        <taxon>Chroococcidiopsidales</taxon>
        <taxon>Chroococcidiopsidaceae</taxon>
        <taxon>Chroococcidiopsis</taxon>
    </lineage>
</organism>
<evidence type="ECO:0000313" key="1">
    <source>
        <dbReference type="EMBL" id="AFY88334.1"/>
    </source>
</evidence>
<sequence>MNRKTQACPCCDNTLLRHIRYGKVYWFCTHCRQEIPILGIERTPVETNISEKVEVMS</sequence>
<dbReference type="KEGG" id="cthe:Chro_2865"/>